<feature type="compositionally biased region" description="Basic and acidic residues" evidence="1">
    <location>
        <begin position="277"/>
        <end position="297"/>
    </location>
</feature>
<feature type="region of interest" description="Disordered" evidence="1">
    <location>
        <begin position="164"/>
        <end position="212"/>
    </location>
</feature>
<dbReference type="PANTHER" id="PTHR28065:SF1">
    <property type="entry name" value="DUF4050 DOMAIN-CONTAINING PROTEIN"/>
    <property type="match status" value="1"/>
</dbReference>
<evidence type="ECO:0000259" key="2">
    <source>
        <dbReference type="Pfam" id="PF13259"/>
    </source>
</evidence>
<protein>
    <recommendedName>
        <fullName evidence="2">Gag1-like clamp domain-containing protein</fullName>
    </recommendedName>
</protein>
<accession>A0A559M401</accession>
<dbReference type="InterPro" id="IPR025124">
    <property type="entry name" value="Gag1-like_clamp"/>
</dbReference>
<dbReference type="Proteomes" id="UP000315522">
    <property type="component" value="Unassembled WGS sequence"/>
</dbReference>
<sequence length="570" mass="62321">MPQALPAASPGNAGGSPIGTANNKEAHHELMQRAEADHLQDAESVMRNGEGQPALDAPALNMALPEEESHALQHQKQGQQQATRSDSPSLHPNIISPDAASDDDGGVCATLTVIEPALLDDTAVVEHSYNHDQAPSPQGESIVRHPSHDSSLANISTASLKAHSIPAPDIPQPIPSTTSQTISSRRRANGRTPAAKQIPQEGKMHFSGKSGPGSVAYRRRAMANTNAITIYEADLTSEDRAKQKEAVKKYLGEVVKNDWEFEWPPPISTQDGTSESEIQHSEVEDPVELEWRERDDWLSGGSGSDPEPTMPGPKSPKSPKSPESPKSPKSPFRFDNPDDVGESIRKTGQERKRKRKKRVREEMEANEGLRCFHARRDAWTEARHVSTKTQTLPTSKRQSQASGDGSSTAVDLEETEDYEDDNTEIPIAPPILPPTTGMRKSITPDAYNTIYDKVVLQSLTPSCPINLKDVTRSCVQGWKRDGEWPPKSAPESPGTRRRRMSVADLFSSAKREKSNPKQPAKENEGDKKEEKANSTGPFKKFKHKIMTLRRGSTADKDKDNNGEGEAAPAA</sequence>
<dbReference type="Pfam" id="PF13259">
    <property type="entry name" value="clamp_Gag1-like"/>
    <property type="match status" value="1"/>
</dbReference>
<feature type="region of interest" description="Disordered" evidence="1">
    <location>
        <begin position="1"/>
        <end position="105"/>
    </location>
</feature>
<feature type="compositionally biased region" description="Acidic residues" evidence="1">
    <location>
        <begin position="411"/>
        <end position="423"/>
    </location>
</feature>
<feature type="compositionally biased region" description="Polar residues" evidence="1">
    <location>
        <begin position="387"/>
        <end position="409"/>
    </location>
</feature>
<dbReference type="InterPro" id="IPR053274">
    <property type="entry name" value="Fluconazole_resistance"/>
</dbReference>
<feature type="compositionally biased region" description="Basic and acidic residues" evidence="1">
    <location>
        <begin position="509"/>
        <end position="532"/>
    </location>
</feature>
<keyword evidence="4" id="KW-1185">Reference proteome</keyword>
<dbReference type="AlphaFoldDB" id="A0A559M401"/>
<comment type="caution">
    <text evidence="3">The sequence shown here is derived from an EMBL/GenBank/DDBJ whole genome shotgun (WGS) entry which is preliminary data.</text>
</comment>
<dbReference type="PANTHER" id="PTHR28065">
    <property type="entry name" value="FREQUENIN"/>
    <property type="match status" value="1"/>
</dbReference>
<feature type="compositionally biased region" description="Basic and acidic residues" evidence="1">
    <location>
        <begin position="374"/>
        <end position="384"/>
    </location>
</feature>
<evidence type="ECO:0000256" key="1">
    <source>
        <dbReference type="SAM" id="MobiDB-lite"/>
    </source>
</evidence>
<dbReference type="EMBL" id="QGML01002220">
    <property type="protein sequence ID" value="TVY87698.1"/>
    <property type="molecule type" value="Genomic_DNA"/>
</dbReference>
<organism evidence="3 4">
    <name type="scientific">Lachnellula willkommii</name>
    <dbReference type="NCBI Taxonomy" id="215461"/>
    <lineage>
        <taxon>Eukaryota</taxon>
        <taxon>Fungi</taxon>
        <taxon>Dikarya</taxon>
        <taxon>Ascomycota</taxon>
        <taxon>Pezizomycotina</taxon>
        <taxon>Leotiomycetes</taxon>
        <taxon>Helotiales</taxon>
        <taxon>Lachnaceae</taxon>
        <taxon>Lachnellula</taxon>
    </lineage>
</organism>
<feature type="region of interest" description="Disordered" evidence="1">
    <location>
        <begin position="477"/>
        <end position="570"/>
    </location>
</feature>
<proteinExistence type="predicted"/>
<evidence type="ECO:0000313" key="3">
    <source>
        <dbReference type="EMBL" id="TVY87698.1"/>
    </source>
</evidence>
<evidence type="ECO:0000313" key="4">
    <source>
        <dbReference type="Proteomes" id="UP000315522"/>
    </source>
</evidence>
<feature type="compositionally biased region" description="Basic and acidic residues" evidence="1">
    <location>
        <begin position="24"/>
        <end position="41"/>
    </location>
</feature>
<feature type="domain" description="Gag1-like clamp" evidence="2">
    <location>
        <begin position="330"/>
        <end position="485"/>
    </location>
</feature>
<name>A0A559M401_9HELO</name>
<feature type="region of interest" description="Disordered" evidence="1">
    <location>
        <begin position="261"/>
        <end position="442"/>
    </location>
</feature>
<reference evidence="3 4" key="1">
    <citation type="submission" date="2018-05" db="EMBL/GenBank/DDBJ databases">
        <title>Genome sequencing and assembly of the regulated plant pathogen Lachnellula willkommii and related sister species for the development of diagnostic species identification markers.</title>
        <authorList>
            <person name="Giroux E."/>
            <person name="Bilodeau G."/>
        </authorList>
    </citation>
    <scope>NUCLEOTIDE SEQUENCE [LARGE SCALE GENOMIC DNA]</scope>
    <source>
        <strain evidence="3 4">CBS 172.35</strain>
    </source>
</reference>
<gene>
    <name evidence="3" type="ORF">LAWI1_G008426</name>
</gene>
<feature type="compositionally biased region" description="Basic and acidic residues" evidence="1">
    <location>
        <begin position="552"/>
        <end position="561"/>
    </location>
</feature>